<evidence type="ECO:0000256" key="1">
    <source>
        <dbReference type="PROSITE-ProRule" id="PRU00371"/>
    </source>
</evidence>
<dbReference type="GO" id="GO:0003677">
    <property type="term" value="F:DNA binding"/>
    <property type="evidence" value="ECO:0007669"/>
    <property type="project" value="InterPro"/>
</dbReference>
<dbReference type="Proteomes" id="UP000290572">
    <property type="component" value="Unassembled WGS sequence"/>
</dbReference>
<dbReference type="PANTHER" id="PTHR46484:SF7">
    <property type="entry name" value="MYELIN-ASSOCIATED GLYCOPROTEIN-LIKE-RELATED"/>
    <property type="match status" value="1"/>
</dbReference>
<dbReference type="Pfam" id="PF10545">
    <property type="entry name" value="MADF_DNA_bdg"/>
    <property type="match status" value="1"/>
</dbReference>
<accession>A0A498LQH1</accession>
<dbReference type="EMBL" id="QBIY01013204">
    <property type="protein sequence ID" value="RXN10420.1"/>
    <property type="molecule type" value="Genomic_DNA"/>
</dbReference>
<dbReference type="InterPro" id="IPR013783">
    <property type="entry name" value="Ig-like_fold"/>
</dbReference>
<evidence type="ECO:0000259" key="5">
    <source>
        <dbReference type="PROSITE" id="PS51031"/>
    </source>
</evidence>
<dbReference type="InterPro" id="IPR006578">
    <property type="entry name" value="MADF-dom"/>
</dbReference>
<feature type="domain" description="Ig-like" evidence="3">
    <location>
        <begin position="130"/>
        <end position="221"/>
    </location>
</feature>
<keyword evidence="7" id="KW-1185">Reference proteome</keyword>
<feature type="compositionally biased region" description="Basic and acidic residues" evidence="2">
    <location>
        <begin position="358"/>
        <end position="367"/>
    </location>
</feature>
<comment type="caution">
    <text evidence="6">The sequence shown here is derived from an EMBL/GenBank/DDBJ whole genome shotgun (WGS) entry which is preliminary data.</text>
</comment>
<name>A0A498LQH1_LABRO</name>
<reference evidence="6 7" key="1">
    <citation type="submission" date="2018-03" db="EMBL/GenBank/DDBJ databases">
        <title>Draft genome sequence of Rohu Carp (Labeo rohita).</title>
        <authorList>
            <person name="Das P."/>
            <person name="Kushwaha B."/>
            <person name="Joshi C.G."/>
            <person name="Kumar D."/>
            <person name="Nagpure N.S."/>
            <person name="Sahoo L."/>
            <person name="Das S.P."/>
            <person name="Bit A."/>
            <person name="Patnaik S."/>
            <person name="Meher P.K."/>
            <person name="Jayasankar P."/>
            <person name="Koringa P.G."/>
            <person name="Patel N.V."/>
            <person name="Hinsu A.T."/>
            <person name="Kumar R."/>
            <person name="Pandey M."/>
            <person name="Agarwal S."/>
            <person name="Srivastava S."/>
            <person name="Singh M."/>
            <person name="Iquebal M.A."/>
            <person name="Jaiswal S."/>
            <person name="Angadi U.B."/>
            <person name="Kumar N."/>
            <person name="Raza M."/>
            <person name="Shah T.M."/>
            <person name="Rai A."/>
            <person name="Jena J.K."/>
        </authorList>
    </citation>
    <scope>NUCLEOTIDE SEQUENCE [LARGE SCALE GENOMIC DNA]</scope>
    <source>
        <strain evidence="6">DASCIFA01</strain>
        <tissue evidence="6">Testis</tissue>
    </source>
</reference>
<feature type="region of interest" description="Disordered" evidence="2">
    <location>
        <begin position="273"/>
        <end position="367"/>
    </location>
</feature>
<dbReference type="Pfam" id="PF02944">
    <property type="entry name" value="BESS"/>
    <property type="match status" value="1"/>
</dbReference>
<keyword evidence="1" id="KW-0539">Nucleus</keyword>
<evidence type="ECO:0000313" key="7">
    <source>
        <dbReference type="Proteomes" id="UP000290572"/>
    </source>
</evidence>
<evidence type="ECO:0000256" key="2">
    <source>
        <dbReference type="SAM" id="MobiDB-lite"/>
    </source>
</evidence>
<feature type="domain" description="MADF" evidence="4">
    <location>
        <begin position="184"/>
        <end position="274"/>
    </location>
</feature>
<dbReference type="PROSITE" id="PS51029">
    <property type="entry name" value="MADF"/>
    <property type="match status" value="1"/>
</dbReference>
<proteinExistence type="predicted"/>
<dbReference type="InterPro" id="IPR007110">
    <property type="entry name" value="Ig-like_dom"/>
</dbReference>
<dbReference type="InterPro" id="IPR036179">
    <property type="entry name" value="Ig-like_dom_sf"/>
</dbReference>
<dbReference type="STRING" id="84645.A0A498LQH1"/>
<organism evidence="6 7">
    <name type="scientific">Labeo rohita</name>
    <name type="common">Indian major carp</name>
    <name type="synonym">Cyprinus rohita</name>
    <dbReference type="NCBI Taxonomy" id="84645"/>
    <lineage>
        <taxon>Eukaryota</taxon>
        <taxon>Metazoa</taxon>
        <taxon>Chordata</taxon>
        <taxon>Craniata</taxon>
        <taxon>Vertebrata</taxon>
        <taxon>Euteleostomi</taxon>
        <taxon>Actinopterygii</taxon>
        <taxon>Neopterygii</taxon>
        <taxon>Teleostei</taxon>
        <taxon>Ostariophysi</taxon>
        <taxon>Cypriniformes</taxon>
        <taxon>Cyprinidae</taxon>
        <taxon>Labeoninae</taxon>
        <taxon>Labeonini</taxon>
        <taxon>Labeo</taxon>
    </lineage>
</organism>
<dbReference type="GO" id="GO:0005634">
    <property type="term" value="C:nucleus"/>
    <property type="evidence" value="ECO:0007669"/>
    <property type="project" value="UniProtKB-SubCell"/>
</dbReference>
<protein>
    <submittedName>
        <fullName evidence="6">Myelin-associated glyco-like isoform X2</fullName>
    </submittedName>
</protein>
<dbReference type="PROSITE" id="PS50835">
    <property type="entry name" value="IG_LIKE"/>
    <property type="match status" value="1"/>
</dbReference>
<sequence length="433" mass="48519">MLPKDHQSLDKAYFQYVADVIPKITALPQSCVVIPCSFKTEDEYLTRLQVLWVNRKGGYMFHTDPVDVLDNFKGRTRLLGNPDEQNCTVEMDNVQTHDNGPFCFQAERENERYSFNNSCVFILMREPDKPVMSFLPENIEPGTRVTVKCSVNHTCSSHPPEITWSVPTAQKTTSHNHMGGGVWEMVSAVTFIPTGCEEKDEIVCTATYWGGKTQENTALLSIRKEVCRKKWKSLRDTYLKERRKEIEKRSGSAAGSGKKWKYSAVLSFLDPFVSPRETSGNMEREDESQAAGYDHPEDQGETEAAAGQSETGEPTGSFDGSEPGSPLPEPAAASASPAGPSTSAAVPTASPRRRAQRRPREQPSEVERQLLEALRTRPVAPPPRSEHELFLLSLVPFLQMLPPQTKEFVKFQIHKLIYESSTVVLNLEQLEPQ</sequence>
<gene>
    <name evidence="6" type="ORF">ROHU_030779</name>
</gene>
<evidence type="ECO:0000313" key="6">
    <source>
        <dbReference type="EMBL" id="RXN10420.1"/>
    </source>
</evidence>
<feature type="domain" description="BESS" evidence="5">
    <location>
        <begin position="384"/>
        <end position="423"/>
    </location>
</feature>
<dbReference type="SUPFAM" id="SSF48726">
    <property type="entry name" value="Immunoglobulin"/>
    <property type="match status" value="2"/>
</dbReference>
<evidence type="ECO:0000259" key="4">
    <source>
        <dbReference type="PROSITE" id="PS51029"/>
    </source>
</evidence>
<dbReference type="AlphaFoldDB" id="A0A498LQH1"/>
<evidence type="ECO:0000259" key="3">
    <source>
        <dbReference type="PROSITE" id="PS50835"/>
    </source>
</evidence>
<feature type="compositionally biased region" description="Low complexity" evidence="2">
    <location>
        <begin position="330"/>
        <end position="350"/>
    </location>
</feature>
<dbReference type="PROSITE" id="PS51031">
    <property type="entry name" value="BESS"/>
    <property type="match status" value="1"/>
</dbReference>
<dbReference type="InterPro" id="IPR004210">
    <property type="entry name" value="BESS_motif"/>
</dbReference>
<dbReference type="Gene3D" id="2.60.40.10">
    <property type="entry name" value="Immunoglobulins"/>
    <property type="match status" value="2"/>
</dbReference>
<comment type="subcellular location">
    <subcellularLocation>
        <location evidence="1">Nucleus</location>
    </subcellularLocation>
</comment>
<dbReference type="PANTHER" id="PTHR46484">
    <property type="entry name" value="SI:CH211-171H4.5-RELATED"/>
    <property type="match status" value="1"/>
</dbReference>